<gene>
    <name evidence="3" type="ORF">LIER_23079</name>
</gene>
<dbReference type="PANTHER" id="PTHR33783">
    <property type="entry name" value="PROTEIN HAIKU1"/>
    <property type="match status" value="1"/>
</dbReference>
<evidence type="ECO:0000259" key="2">
    <source>
        <dbReference type="Pfam" id="PF05678"/>
    </source>
</evidence>
<accession>A0AAV3R1T2</accession>
<evidence type="ECO:0000256" key="1">
    <source>
        <dbReference type="SAM" id="MobiDB-lite"/>
    </source>
</evidence>
<dbReference type="PANTHER" id="PTHR33783:SF4">
    <property type="entry name" value="VQ MOTIF-CONTAINING PROTEIN 9"/>
    <property type="match status" value="1"/>
</dbReference>
<organism evidence="3 4">
    <name type="scientific">Lithospermum erythrorhizon</name>
    <name type="common">Purple gromwell</name>
    <name type="synonym">Lithospermum officinale var. erythrorhizon</name>
    <dbReference type="NCBI Taxonomy" id="34254"/>
    <lineage>
        <taxon>Eukaryota</taxon>
        <taxon>Viridiplantae</taxon>
        <taxon>Streptophyta</taxon>
        <taxon>Embryophyta</taxon>
        <taxon>Tracheophyta</taxon>
        <taxon>Spermatophyta</taxon>
        <taxon>Magnoliopsida</taxon>
        <taxon>eudicotyledons</taxon>
        <taxon>Gunneridae</taxon>
        <taxon>Pentapetalae</taxon>
        <taxon>asterids</taxon>
        <taxon>lamiids</taxon>
        <taxon>Boraginales</taxon>
        <taxon>Boraginaceae</taxon>
        <taxon>Boraginoideae</taxon>
        <taxon>Lithospermeae</taxon>
        <taxon>Lithospermum</taxon>
    </lineage>
</organism>
<proteinExistence type="predicted"/>
<feature type="region of interest" description="Disordered" evidence="1">
    <location>
        <begin position="22"/>
        <end position="58"/>
    </location>
</feature>
<reference evidence="3 4" key="1">
    <citation type="submission" date="2024-01" db="EMBL/GenBank/DDBJ databases">
        <title>The complete chloroplast genome sequence of Lithospermum erythrorhizon: insights into the phylogenetic relationship among Boraginaceae species and the maternal lineages of purple gromwells.</title>
        <authorList>
            <person name="Okada T."/>
            <person name="Watanabe K."/>
        </authorList>
    </citation>
    <scope>NUCLEOTIDE SEQUENCE [LARGE SCALE GENOMIC DNA]</scope>
</reference>
<dbReference type="EMBL" id="BAABME010006432">
    <property type="protein sequence ID" value="GAA0168342.1"/>
    <property type="molecule type" value="Genomic_DNA"/>
</dbReference>
<feature type="domain" description="VQ" evidence="2">
    <location>
        <begin position="53"/>
        <end position="75"/>
    </location>
</feature>
<dbReference type="InterPro" id="IPR008889">
    <property type="entry name" value="VQ"/>
</dbReference>
<feature type="region of interest" description="Disordered" evidence="1">
    <location>
        <begin position="175"/>
        <end position="198"/>
    </location>
</feature>
<dbReference type="Pfam" id="PF05678">
    <property type="entry name" value="VQ"/>
    <property type="match status" value="1"/>
</dbReference>
<evidence type="ECO:0000313" key="4">
    <source>
        <dbReference type="Proteomes" id="UP001454036"/>
    </source>
</evidence>
<keyword evidence="4" id="KW-1185">Reference proteome</keyword>
<feature type="compositionally biased region" description="Basic residues" evidence="1">
    <location>
        <begin position="22"/>
        <end position="32"/>
    </location>
</feature>
<comment type="caution">
    <text evidence="3">The sequence shown here is derived from an EMBL/GenBank/DDBJ whole genome shotgun (WGS) entry which is preliminary data.</text>
</comment>
<name>A0AAV3R1T2_LITER</name>
<dbReference type="Proteomes" id="UP001454036">
    <property type="component" value="Unassembled WGS sequence"/>
</dbReference>
<dbReference type="AlphaFoldDB" id="A0AAV3R1T2"/>
<dbReference type="InterPro" id="IPR039612">
    <property type="entry name" value="VQ_5/9/14"/>
</dbReference>
<protein>
    <recommendedName>
        <fullName evidence="2">VQ domain-containing protein</fullName>
    </recommendedName>
</protein>
<evidence type="ECO:0000313" key="3">
    <source>
        <dbReference type="EMBL" id="GAA0168342.1"/>
    </source>
</evidence>
<sequence>MDINSKDDDYSNKDVYLKHLNKLSHKITKPIRRPSTSSSTVDFPPTQSQPSNPQPPVYNIDKNDFREVVQRLTGSAVQDRFESLSTRSVSPPVQNISKPAISRLQKIRPPPLPQIGSRGPGPLTGVSIDRALTFGQRQPFSPLPPFPSVHASAESPITAYMRSVSGNSTFSSFFDTSSSAPGAVPRGGSSPLPVPPPSPLPFGCSSPVGFSGGVMFSPTGQLGFSQLPLSPTLPVSSPRQKGH</sequence>